<keyword evidence="1" id="KW-0812">Transmembrane</keyword>
<proteinExistence type="predicted"/>
<sequence>MKQNRSTLYLILACLFALALPLFDYLEYIQFRQAQSTYQLGYLQFAIRPLILPMCSLLLGWFLVHFLGIQKTNRKIFFLLVAILIIYIVFISPWCLIPILQLTLPWPAYIDYLAIIFSQIDFLPAIFVIMGMGLAYTR</sequence>
<keyword evidence="1" id="KW-1133">Transmembrane helix</keyword>
<feature type="transmembrane region" description="Helical" evidence="1">
    <location>
        <begin position="46"/>
        <end position="64"/>
    </location>
</feature>
<dbReference type="AlphaFoldDB" id="U2PRB2"/>
<dbReference type="HOGENOM" id="CLU_1924425_0_0_9"/>
<keyword evidence="1" id="KW-0472">Membrane</keyword>
<feature type="transmembrane region" description="Helical" evidence="1">
    <location>
        <begin position="112"/>
        <end position="136"/>
    </location>
</feature>
<evidence type="ECO:0000313" key="2">
    <source>
        <dbReference type="EMBL" id="ERK46319.1"/>
    </source>
</evidence>
<feature type="transmembrane region" description="Helical" evidence="1">
    <location>
        <begin position="7"/>
        <end position="26"/>
    </location>
</feature>
<accession>U2PRB2</accession>
<comment type="caution">
    <text evidence="2">The sequence shown here is derived from an EMBL/GenBank/DDBJ whole genome shotgun (WGS) entry which is preliminary data.</text>
</comment>
<reference evidence="2 3" key="1">
    <citation type="submission" date="2013-06" db="EMBL/GenBank/DDBJ databases">
        <authorList>
            <person name="Weinstock G."/>
            <person name="Sodergren E."/>
            <person name="Lobos E.A."/>
            <person name="Fulton L."/>
            <person name="Fulton R."/>
            <person name="Courtney L."/>
            <person name="Fronick C."/>
            <person name="O'Laughlin M."/>
            <person name="Godfrey J."/>
            <person name="Wilson R.M."/>
            <person name="Miner T."/>
            <person name="Farmer C."/>
            <person name="Delehaunty K."/>
            <person name="Cordes M."/>
            <person name="Minx P."/>
            <person name="Tomlinson C."/>
            <person name="Chen J."/>
            <person name="Wollam A."/>
            <person name="Pepin K.H."/>
            <person name="Bhonagiri V."/>
            <person name="Zhang X."/>
            <person name="Warren W."/>
            <person name="Mitreva M."/>
            <person name="Mardis E.R."/>
            <person name="Wilson R.K."/>
        </authorList>
    </citation>
    <scope>NUCLEOTIDE SEQUENCE [LARGE SCALE GENOMIC DNA]</scope>
    <source>
        <strain evidence="2 3">ATCC 27803</strain>
    </source>
</reference>
<dbReference type="RefSeq" id="WP_035401895.1">
    <property type="nucleotide sequence ID" value="NZ_KI270998.1"/>
</dbReference>
<gene>
    <name evidence="2" type="ORF">HMPREF0367_00670</name>
</gene>
<evidence type="ECO:0000313" key="3">
    <source>
        <dbReference type="Proteomes" id="UP000016658"/>
    </source>
</evidence>
<organism evidence="2 3">
    <name type="scientific">Faecalitalea cylindroides ATCC 27803</name>
    <dbReference type="NCBI Taxonomy" id="649755"/>
    <lineage>
        <taxon>Bacteria</taxon>
        <taxon>Bacillati</taxon>
        <taxon>Bacillota</taxon>
        <taxon>Erysipelotrichia</taxon>
        <taxon>Erysipelotrichales</taxon>
        <taxon>Erysipelotrichaceae</taxon>
        <taxon>Faecalitalea</taxon>
    </lineage>
</organism>
<dbReference type="Proteomes" id="UP000016658">
    <property type="component" value="Unassembled WGS sequence"/>
</dbReference>
<name>U2PRB2_9FIRM</name>
<protein>
    <submittedName>
        <fullName evidence="2">Uncharacterized protein</fullName>
    </submittedName>
</protein>
<dbReference type="EMBL" id="AWVI01000030">
    <property type="protein sequence ID" value="ERK46319.1"/>
    <property type="molecule type" value="Genomic_DNA"/>
</dbReference>
<evidence type="ECO:0000256" key="1">
    <source>
        <dbReference type="SAM" id="Phobius"/>
    </source>
</evidence>
<feature type="transmembrane region" description="Helical" evidence="1">
    <location>
        <begin position="76"/>
        <end position="100"/>
    </location>
</feature>